<gene>
    <name evidence="1" type="ORF">VPK24_17395</name>
</gene>
<accession>A0ABW7CE66</accession>
<keyword evidence="2" id="KW-1185">Reference proteome</keyword>
<dbReference type="Proteomes" id="UP001604335">
    <property type="component" value="Unassembled WGS sequence"/>
</dbReference>
<sequence length="179" mass="20011">MTTQPLANNSHGASSIHGRLRQIDWRPILFKLTDATHGLGWSMERAIPALQGYLQFLRAIDRYPYMALVPSEDVDEVWHCHLLDTQKYAADCQWLFGRFIHHNPYLGTPTAGGKEALAEAWQETCRLLQTSADELEAGSWTWLGDGPSTCVLSVQDLGDRPGLPLRIRADLSVELLPCA</sequence>
<organism evidence="1 2">
    <name type="scientific">Limnothrix redekei LRLZ20PSL1</name>
    <dbReference type="NCBI Taxonomy" id="3112953"/>
    <lineage>
        <taxon>Bacteria</taxon>
        <taxon>Bacillati</taxon>
        <taxon>Cyanobacteriota</taxon>
        <taxon>Cyanophyceae</taxon>
        <taxon>Pseudanabaenales</taxon>
        <taxon>Pseudanabaenaceae</taxon>
        <taxon>Limnothrix</taxon>
    </lineage>
</organism>
<reference evidence="2" key="1">
    <citation type="journal article" date="2024" name="Algal Res.">
        <title>Biochemical, toxicological and genomic investigation of a high-biomass producing Limnothrix strain isolated from Italian shallow drinking water reservoir.</title>
        <authorList>
            <person name="Simonazzi M."/>
            <person name="Shishido T.K."/>
            <person name="Delbaje E."/>
            <person name="Wahlsten M."/>
            <person name="Fewer D.P."/>
            <person name="Sivonen K."/>
            <person name="Pezzolesi L."/>
            <person name="Pistocchi R."/>
        </authorList>
    </citation>
    <scope>NUCLEOTIDE SEQUENCE [LARGE SCALE GENOMIC DNA]</scope>
    <source>
        <strain evidence="2">LRLZ20PSL1</strain>
    </source>
</reference>
<evidence type="ECO:0008006" key="3">
    <source>
        <dbReference type="Google" id="ProtNLM"/>
    </source>
</evidence>
<dbReference type="RefSeq" id="WP_393015322.1">
    <property type="nucleotide sequence ID" value="NZ_JAZAQF010000090.1"/>
</dbReference>
<comment type="caution">
    <text evidence="1">The sequence shown here is derived from an EMBL/GenBank/DDBJ whole genome shotgun (WGS) entry which is preliminary data.</text>
</comment>
<evidence type="ECO:0000313" key="2">
    <source>
        <dbReference type="Proteomes" id="UP001604335"/>
    </source>
</evidence>
<evidence type="ECO:0000313" key="1">
    <source>
        <dbReference type="EMBL" id="MFG3819424.1"/>
    </source>
</evidence>
<dbReference type="EMBL" id="JAZAQF010000090">
    <property type="protein sequence ID" value="MFG3819424.1"/>
    <property type="molecule type" value="Genomic_DNA"/>
</dbReference>
<protein>
    <recommendedName>
        <fullName evidence="3">Glycine-rich domain-containing protein-like</fullName>
    </recommendedName>
</protein>
<name>A0ABW7CE66_9CYAN</name>
<proteinExistence type="predicted"/>